<sequence length="480" mass="53592">MNPHTVDLQRIERATPPGAMLVVGRIRRAGGAAYLVGGCLRDLLLGRPVKDWDLATDLTPKELRPLFRRVHEVGARFGTLLVPAGGAVYEVTTFRTEREYSDGRHPDGVAYTRDLTEDLRRRDFTINAMAWTPGAAGIVDPHGGLSDLALKRIRAVGEPRDRFREDALRLLRAVRQATELDFRIDEPTFAALREEAAGLRRVSAERVRDELTRILQAPRPSRGLRLLRETGLLALILPELDATFGAPQNRFHAYDVFHHSLYTADAAPADDLIVRWAALLHDIAKPQTAAAGEGETERTFYGHQVLGARLARRILRRLRYSNEQVERISHLVYHHMFYFQTEWTDSAIRRFVRAVGLENIPDLIALRLADMAGNGRRGGDRTPMHRLLQRVEEVMQKDAALTVKDLAIGGHDLMALGLAPGPGFGRILRALLEQVLDHPELNEREALLAEARALAARGVHLEPDAHERGAGGGRRSRDEG</sequence>
<keyword evidence="3" id="KW-0819">tRNA processing</keyword>
<evidence type="ECO:0000256" key="1">
    <source>
        <dbReference type="ARBA" id="ARBA00001946"/>
    </source>
</evidence>
<dbReference type="InterPro" id="IPR006674">
    <property type="entry name" value="HD_domain"/>
</dbReference>
<dbReference type="GO" id="GO:0016779">
    <property type="term" value="F:nucleotidyltransferase activity"/>
    <property type="evidence" value="ECO:0007669"/>
    <property type="project" value="UniProtKB-KW"/>
</dbReference>
<dbReference type="PROSITE" id="PS51831">
    <property type="entry name" value="HD"/>
    <property type="match status" value="1"/>
</dbReference>
<dbReference type="NCBIfam" id="TIGR00277">
    <property type="entry name" value="HDIG"/>
    <property type="match status" value="1"/>
</dbReference>
<dbReference type="AlphaFoldDB" id="A0A938BR39"/>
<name>A0A938BR39_UNCEI</name>
<keyword evidence="5" id="KW-0479">Metal-binding</keyword>
<evidence type="ECO:0000256" key="7">
    <source>
        <dbReference type="ARBA" id="ARBA00022842"/>
    </source>
</evidence>
<dbReference type="CDD" id="cd00077">
    <property type="entry name" value="HDc"/>
    <property type="match status" value="1"/>
</dbReference>
<dbReference type="GO" id="GO:0046872">
    <property type="term" value="F:metal ion binding"/>
    <property type="evidence" value="ECO:0007669"/>
    <property type="project" value="UniProtKB-KW"/>
</dbReference>
<evidence type="ECO:0000259" key="10">
    <source>
        <dbReference type="PROSITE" id="PS51831"/>
    </source>
</evidence>
<gene>
    <name evidence="11" type="ORF">FJY75_08505</name>
</gene>
<evidence type="ECO:0000256" key="6">
    <source>
        <dbReference type="ARBA" id="ARBA00022741"/>
    </source>
</evidence>
<comment type="cofactor">
    <cofactor evidence="1">
        <name>Mg(2+)</name>
        <dbReference type="ChEBI" id="CHEBI:18420"/>
    </cofactor>
</comment>
<dbReference type="GO" id="GO:0000049">
    <property type="term" value="F:tRNA binding"/>
    <property type="evidence" value="ECO:0007669"/>
    <property type="project" value="TreeGrafter"/>
</dbReference>
<evidence type="ECO:0000256" key="2">
    <source>
        <dbReference type="ARBA" id="ARBA00022679"/>
    </source>
</evidence>
<dbReference type="EMBL" id="VGIY01000210">
    <property type="protein sequence ID" value="MBM3317882.1"/>
    <property type="molecule type" value="Genomic_DNA"/>
</dbReference>
<reference evidence="11" key="1">
    <citation type="submission" date="2019-03" db="EMBL/GenBank/DDBJ databases">
        <title>Lake Tanganyika Metagenome-Assembled Genomes (MAGs).</title>
        <authorList>
            <person name="Tran P."/>
        </authorList>
    </citation>
    <scope>NUCLEOTIDE SEQUENCE</scope>
    <source>
        <strain evidence="11">M_DeepCast_400m_m2_100</strain>
    </source>
</reference>
<dbReference type="Proteomes" id="UP000748308">
    <property type="component" value="Unassembled WGS sequence"/>
</dbReference>
<evidence type="ECO:0000256" key="5">
    <source>
        <dbReference type="ARBA" id="ARBA00022723"/>
    </source>
</evidence>
<dbReference type="InterPro" id="IPR050264">
    <property type="entry name" value="Bact_CCA-adding_enz_type3_sf"/>
</dbReference>
<evidence type="ECO:0000256" key="8">
    <source>
        <dbReference type="RuleBase" id="RU003953"/>
    </source>
</evidence>
<dbReference type="SUPFAM" id="SSF81301">
    <property type="entry name" value="Nucleotidyltransferase"/>
    <property type="match status" value="1"/>
</dbReference>
<keyword evidence="7" id="KW-0460">Magnesium</keyword>
<dbReference type="PANTHER" id="PTHR46173">
    <property type="entry name" value="CCA TRNA NUCLEOTIDYLTRANSFERASE 1, MITOCHONDRIAL"/>
    <property type="match status" value="1"/>
</dbReference>
<dbReference type="SMART" id="SM00471">
    <property type="entry name" value="HDc"/>
    <property type="match status" value="1"/>
</dbReference>
<dbReference type="CDD" id="cd05398">
    <property type="entry name" value="NT_ClassII-CCAase"/>
    <property type="match status" value="1"/>
</dbReference>
<evidence type="ECO:0000256" key="9">
    <source>
        <dbReference type="SAM" id="MobiDB-lite"/>
    </source>
</evidence>
<dbReference type="InterPro" id="IPR002646">
    <property type="entry name" value="PolA_pol_head_dom"/>
</dbReference>
<dbReference type="Gene3D" id="1.10.246.80">
    <property type="match status" value="1"/>
</dbReference>
<evidence type="ECO:0000313" key="11">
    <source>
        <dbReference type="EMBL" id="MBM3317882.1"/>
    </source>
</evidence>
<evidence type="ECO:0000256" key="3">
    <source>
        <dbReference type="ARBA" id="ARBA00022694"/>
    </source>
</evidence>
<organism evidence="11 12">
    <name type="scientific">Eiseniibacteriota bacterium</name>
    <dbReference type="NCBI Taxonomy" id="2212470"/>
    <lineage>
        <taxon>Bacteria</taxon>
        <taxon>Candidatus Eiseniibacteriota</taxon>
    </lineage>
</organism>
<dbReference type="Gene3D" id="3.30.460.10">
    <property type="entry name" value="Beta Polymerase, domain 2"/>
    <property type="match status" value="1"/>
</dbReference>
<feature type="region of interest" description="Disordered" evidence="9">
    <location>
        <begin position="459"/>
        <end position="480"/>
    </location>
</feature>
<evidence type="ECO:0000313" key="12">
    <source>
        <dbReference type="Proteomes" id="UP000748308"/>
    </source>
</evidence>
<feature type="domain" description="HD" evidence="10">
    <location>
        <begin position="249"/>
        <end position="366"/>
    </location>
</feature>
<keyword evidence="6" id="KW-0547">Nucleotide-binding</keyword>
<keyword evidence="8" id="KW-0694">RNA-binding</keyword>
<dbReference type="SUPFAM" id="SSF81891">
    <property type="entry name" value="Poly A polymerase C-terminal region-like"/>
    <property type="match status" value="1"/>
</dbReference>
<dbReference type="GO" id="GO:0008033">
    <property type="term" value="P:tRNA processing"/>
    <property type="evidence" value="ECO:0007669"/>
    <property type="project" value="UniProtKB-KW"/>
</dbReference>
<proteinExistence type="inferred from homology"/>
<keyword evidence="4" id="KW-0548">Nucleotidyltransferase</keyword>
<comment type="similarity">
    <text evidence="8">Belongs to the tRNA nucleotidyltransferase/poly(A) polymerase family.</text>
</comment>
<protein>
    <submittedName>
        <fullName evidence="11">CCA tRNA nucleotidyltransferase</fullName>
    </submittedName>
</protein>
<dbReference type="Pfam" id="PF12627">
    <property type="entry name" value="PolyA_pol_RNAbd"/>
    <property type="match status" value="1"/>
</dbReference>
<keyword evidence="2 8" id="KW-0808">Transferase</keyword>
<comment type="caution">
    <text evidence="11">The sequence shown here is derived from an EMBL/GenBank/DDBJ whole genome shotgun (WGS) entry which is preliminary data.</text>
</comment>
<evidence type="ECO:0000256" key="4">
    <source>
        <dbReference type="ARBA" id="ARBA00022695"/>
    </source>
</evidence>
<dbReference type="InterPro" id="IPR003607">
    <property type="entry name" value="HD/PDEase_dom"/>
</dbReference>
<dbReference type="Pfam" id="PF01743">
    <property type="entry name" value="PolyA_pol"/>
    <property type="match status" value="1"/>
</dbReference>
<dbReference type="InterPro" id="IPR043519">
    <property type="entry name" value="NT_sf"/>
</dbReference>
<dbReference type="InterPro" id="IPR032828">
    <property type="entry name" value="PolyA_RNA-bd"/>
</dbReference>
<dbReference type="GO" id="GO:0000166">
    <property type="term" value="F:nucleotide binding"/>
    <property type="evidence" value="ECO:0007669"/>
    <property type="project" value="UniProtKB-KW"/>
</dbReference>
<dbReference type="Pfam" id="PF01966">
    <property type="entry name" value="HD"/>
    <property type="match status" value="1"/>
</dbReference>
<dbReference type="PANTHER" id="PTHR46173:SF1">
    <property type="entry name" value="CCA TRNA NUCLEOTIDYLTRANSFERASE 1, MITOCHONDRIAL"/>
    <property type="match status" value="1"/>
</dbReference>
<accession>A0A938BR39</accession>
<dbReference type="Gene3D" id="1.10.3090.10">
    <property type="entry name" value="cca-adding enzyme, domain 2"/>
    <property type="match status" value="1"/>
</dbReference>
<dbReference type="InterPro" id="IPR006675">
    <property type="entry name" value="HDIG_dom"/>
</dbReference>